<dbReference type="GO" id="GO:0005840">
    <property type="term" value="C:ribosome"/>
    <property type="evidence" value="ECO:0007669"/>
    <property type="project" value="UniProtKB-KW"/>
</dbReference>
<dbReference type="PANTHER" id="PTHR43648">
    <property type="entry name" value="ELECTRON TRANSFER FLAVOPROTEIN BETA SUBUNIT LYSINE METHYLTRANSFERASE"/>
    <property type="match status" value="1"/>
</dbReference>
<evidence type="ECO:0000256" key="1">
    <source>
        <dbReference type="ARBA" id="ARBA00022603"/>
    </source>
</evidence>
<dbReference type="Gene3D" id="3.40.50.150">
    <property type="entry name" value="Vaccinia Virus protein VP39"/>
    <property type="match status" value="1"/>
</dbReference>
<accession>A0ABP7N3U3</accession>
<gene>
    <name evidence="3" type="ORF">GCM10022277_34360</name>
</gene>
<proteinExistence type="predicted"/>
<evidence type="ECO:0000256" key="2">
    <source>
        <dbReference type="ARBA" id="ARBA00022679"/>
    </source>
</evidence>
<dbReference type="Pfam" id="PF06325">
    <property type="entry name" value="PrmA"/>
    <property type="match status" value="1"/>
</dbReference>
<protein>
    <submittedName>
        <fullName evidence="3">50S ribosomal protein L11 methyltransferase</fullName>
    </submittedName>
</protein>
<dbReference type="CDD" id="cd02440">
    <property type="entry name" value="AdoMet_MTases"/>
    <property type="match status" value="1"/>
</dbReference>
<organism evidence="3 4">
    <name type="scientific">Litoribacillus peritrichatus</name>
    <dbReference type="NCBI Taxonomy" id="718191"/>
    <lineage>
        <taxon>Bacteria</taxon>
        <taxon>Pseudomonadati</taxon>
        <taxon>Pseudomonadota</taxon>
        <taxon>Gammaproteobacteria</taxon>
        <taxon>Oceanospirillales</taxon>
        <taxon>Oceanospirillaceae</taxon>
        <taxon>Litoribacillus</taxon>
    </lineage>
</organism>
<dbReference type="EMBL" id="BAABBN010000012">
    <property type="protein sequence ID" value="GAA3934929.1"/>
    <property type="molecule type" value="Genomic_DNA"/>
</dbReference>
<keyword evidence="1 3" id="KW-0489">Methyltransferase</keyword>
<dbReference type="GO" id="GO:0032259">
    <property type="term" value="P:methylation"/>
    <property type="evidence" value="ECO:0007669"/>
    <property type="project" value="UniProtKB-KW"/>
</dbReference>
<evidence type="ECO:0000313" key="3">
    <source>
        <dbReference type="EMBL" id="GAA3934929.1"/>
    </source>
</evidence>
<sequence length="230" mass="25893">MSDVLNDLKMLLHRTIPSANIIPTRMPLTPWLQLWLLDDSNMDRPFSPEEIRVIWEAPPYWCFCWASGQIMAQYIEQNPDSVKDKVVVDFGAGSGIAAVAAAKFGAKRVIACDIDKDAIVSCKANAALNNVEIEFSEDFFQLISELNEPIDTILAADVLYDRDNIPLLSLLRKECKSILMADSRVKNLNVEGYQQFSEGNAETLPPLERFDEFKHVIIYRAAGDTEINQP</sequence>
<keyword evidence="3" id="KW-0687">Ribonucleoprotein</keyword>
<dbReference type="InterPro" id="IPR029063">
    <property type="entry name" value="SAM-dependent_MTases_sf"/>
</dbReference>
<name>A0ABP7N3U3_9GAMM</name>
<dbReference type="InterPro" id="IPR050078">
    <property type="entry name" value="Ribosomal_L11_MeTrfase_PrmA"/>
</dbReference>
<keyword evidence="3" id="KW-0689">Ribosomal protein</keyword>
<comment type="caution">
    <text evidence="3">The sequence shown here is derived from an EMBL/GenBank/DDBJ whole genome shotgun (WGS) entry which is preliminary data.</text>
</comment>
<dbReference type="GO" id="GO:0008168">
    <property type="term" value="F:methyltransferase activity"/>
    <property type="evidence" value="ECO:0007669"/>
    <property type="project" value="UniProtKB-KW"/>
</dbReference>
<dbReference type="PANTHER" id="PTHR43648:SF1">
    <property type="entry name" value="ELECTRON TRANSFER FLAVOPROTEIN BETA SUBUNIT LYSINE METHYLTRANSFERASE"/>
    <property type="match status" value="1"/>
</dbReference>
<dbReference type="Proteomes" id="UP001501565">
    <property type="component" value="Unassembled WGS sequence"/>
</dbReference>
<dbReference type="SUPFAM" id="SSF53335">
    <property type="entry name" value="S-adenosyl-L-methionine-dependent methyltransferases"/>
    <property type="match status" value="1"/>
</dbReference>
<reference evidence="4" key="1">
    <citation type="journal article" date="2019" name="Int. J. Syst. Evol. Microbiol.">
        <title>The Global Catalogue of Microorganisms (GCM) 10K type strain sequencing project: providing services to taxonomists for standard genome sequencing and annotation.</title>
        <authorList>
            <consortium name="The Broad Institute Genomics Platform"/>
            <consortium name="The Broad Institute Genome Sequencing Center for Infectious Disease"/>
            <person name="Wu L."/>
            <person name="Ma J."/>
        </authorList>
    </citation>
    <scope>NUCLEOTIDE SEQUENCE [LARGE SCALE GENOMIC DNA]</scope>
    <source>
        <strain evidence="4">JCM 17551</strain>
    </source>
</reference>
<dbReference type="RefSeq" id="WP_344799831.1">
    <property type="nucleotide sequence ID" value="NZ_BAABBN010000012.1"/>
</dbReference>
<evidence type="ECO:0000313" key="4">
    <source>
        <dbReference type="Proteomes" id="UP001501565"/>
    </source>
</evidence>
<keyword evidence="4" id="KW-1185">Reference proteome</keyword>
<keyword evidence="2" id="KW-0808">Transferase</keyword>